<protein>
    <submittedName>
        <fullName evidence="1">Uncharacterized protein</fullName>
    </submittedName>
</protein>
<accession>A0ABQ8VGI3</accession>
<reference evidence="1" key="1">
    <citation type="submission" date="2022-08" db="EMBL/GenBank/DDBJ databases">
        <title>A Global Phylogenomic Analysis of the Shiitake Genus Lentinula.</title>
        <authorList>
            <consortium name="DOE Joint Genome Institute"/>
            <person name="Sierra-Patev S."/>
            <person name="Min B."/>
            <person name="Naranjo-Ortiz M."/>
            <person name="Looney B."/>
            <person name="Konkel Z."/>
            <person name="Slot J.C."/>
            <person name="Sakamoto Y."/>
            <person name="Steenwyk J.L."/>
            <person name="Rokas A."/>
            <person name="Carro J."/>
            <person name="Camarero S."/>
            <person name="Ferreira P."/>
            <person name="Molpeceres G."/>
            <person name="Ruiz-Duenas F.J."/>
            <person name="Serrano A."/>
            <person name="Henrissat B."/>
            <person name="Drula E."/>
            <person name="Hughes K.W."/>
            <person name="Mata J.L."/>
            <person name="Ishikawa N.K."/>
            <person name="Vargas-Isla R."/>
            <person name="Ushijima S."/>
            <person name="Smith C.A."/>
            <person name="Ahrendt S."/>
            <person name="Andreopoulos W."/>
            <person name="He G."/>
            <person name="Labutti K."/>
            <person name="Lipzen A."/>
            <person name="Ng V."/>
            <person name="Riley R."/>
            <person name="Sandor L."/>
            <person name="Barry K."/>
            <person name="Martinez A.T."/>
            <person name="Xiao Y."/>
            <person name="Gibbons J.G."/>
            <person name="Terashima K."/>
            <person name="Grigoriev I.V."/>
            <person name="Hibbett D.S."/>
        </authorList>
    </citation>
    <scope>NUCLEOTIDE SEQUENCE</scope>
    <source>
        <strain evidence="1">RHP3577 ss4</strain>
    </source>
</reference>
<sequence length="243" mass="27146">MVEAGEGQESEDLSLDLESKVSNRSPLSFPQLMPPGVERLTRKSIKRPATITIGEGDLVVDTVDLFGKRERKCVERTGFHATWYDVEHSHCDQRVIRFGILEDVDEPVLENIDGPGKMRQAPLYASARYAQNATSDRTAEAVINLQGSAETRIVVRHLRDVYEPPSSGSEGAFGFSIPKKQTHSFLAKNNCEALPPEKSLGTQHESQLLAFEIMQDCWVSFAALVKRHNHLACKVYSTRYLTS</sequence>
<gene>
    <name evidence="1" type="ORF">C8R41DRAFT_867693</name>
</gene>
<dbReference type="Proteomes" id="UP001150217">
    <property type="component" value="Unassembled WGS sequence"/>
</dbReference>
<comment type="caution">
    <text evidence="1">The sequence shown here is derived from an EMBL/GenBank/DDBJ whole genome shotgun (WGS) entry which is preliminary data.</text>
</comment>
<evidence type="ECO:0000313" key="1">
    <source>
        <dbReference type="EMBL" id="KAJ4489811.1"/>
    </source>
</evidence>
<proteinExistence type="predicted"/>
<evidence type="ECO:0000313" key="2">
    <source>
        <dbReference type="Proteomes" id="UP001150217"/>
    </source>
</evidence>
<name>A0ABQ8VGI3_9AGAR</name>
<organism evidence="1 2">
    <name type="scientific">Lentinula lateritia</name>
    <dbReference type="NCBI Taxonomy" id="40482"/>
    <lineage>
        <taxon>Eukaryota</taxon>
        <taxon>Fungi</taxon>
        <taxon>Dikarya</taxon>
        <taxon>Basidiomycota</taxon>
        <taxon>Agaricomycotina</taxon>
        <taxon>Agaricomycetes</taxon>
        <taxon>Agaricomycetidae</taxon>
        <taxon>Agaricales</taxon>
        <taxon>Marasmiineae</taxon>
        <taxon>Omphalotaceae</taxon>
        <taxon>Lentinula</taxon>
    </lineage>
</organism>
<dbReference type="EMBL" id="JANVFT010000043">
    <property type="protein sequence ID" value="KAJ4489811.1"/>
    <property type="molecule type" value="Genomic_DNA"/>
</dbReference>
<keyword evidence="2" id="KW-1185">Reference proteome</keyword>